<name>A0A418QLC8_9BACT</name>
<comment type="caution">
    <text evidence="11">The sequence shown here is derived from an EMBL/GenBank/DDBJ whole genome shotgun (WGS) entry which is preliminary data.</text>
</comment>
<evidence type="ECO:0000256" key="4">
    <source>
        <dbReference type="ARBA" id="ARBA00022475"/>
    </source>
</evidence>
<dbReference type="AlphaFoldDB" id="A0A418QLC8"/>
<evidence type="ECO:0000313" key="12">
    <source>
        <dbReference type="Proteomes" id="UP000284250"/>
    </source>
</evidence>
<dbReference type="SUPFAM" id="SSF82185">
    <property type="entry name" value="Histone H3 K4-specific methyltransferase SET7/9 N-terminal domain"/>
    <property type="match status" value="1"/>
</dbReference>
<evidence type="ECO:0000256" key="1">
    <source>
        <dbReference type="ARBA" id="ARBA00004383"/>
    </source>
</evidence>
<dbReference type="Gene3D" id="2.20.110.10">
    <property type="entry name" value="Histone H3 K4-specific methyltransferase SET7/9 N-terminal domain"/>
    <property type="match status" value="1"/>
</dbReference>
<dbReference type="Proteomes" id="UP000284250">
    <property type="component" value="Unassembled WGS sequence"/>
</dbReference>
<dbReference type="EMBL" id="QYCN01000045">
    <property type="protein sequence ID" value="RIY06037.1"/>
    <property type="molecule type" value="Genomic_DNA"/>
</dbReference>
<keyword evidence="7" id="KW-0653">Protein transport</keyword>
<dbReference type="NCBIfam" id="TIGR01352">
    <property type="entry name" value="tonB_Cterm"/>
    <property type="match status" value="1"/>
</dbReference>
<protein>
    <submittedName>
        <fullName evidence="11">TonB family protein</fullName>
    </submittedName>
</protein>
<comment type="subcellular location">
    <subcellularLocation>
        <location evidence="1">Cell inner membrane</location>
        <topology evidence="1">Single-pass membrane protein</topology>
        <orientation evidence="1">Periplasmic side</orientation>
    </subcellularLocation>
</comment>
<gene>
    <name evidence="11" type="ORF">D0T11_19545</name>
</gene>
<reference evidence="11 12" key="1">
    <citation type="submission" date="2019-01" db="EMBL/GenBank/DDBJ databases">
        <title>Hymenobacter humicola sp. nov., isolated from soils in Antarctica.</title>
        <authorList>
            <person name="Sedlacek I."/>
            <person name="Holochova P."/>
            <person name="Kralova S."/>
            <person name="Pantucek R."/>
            <person name="Stankova E."/>
            <person name="Vrbovska V."/>
            <person name="Kristofova L."/>
            <person name="Svec P."/>
            <person name="Busse H.-J."/>
        </authorList>
    </citation>
    <scope>NUCLEOTIDE SEQUENCE [LARGE SCALE GENOMIC DNA]</scope>
    <source>
        <strain evidence="11 12">CCM 8852</strain>
    </source>
</reference>
<evidence type="ECO:0000313" key="11">
    <source>
        <dbReference type="EMBL" id="RIY06037.1"/>
    </source>
</evidence>
<dbReference type="GO" id="GO:0031992">
    <property type="term" value="F:energy transducer activity"/>
    <property type="evidence" value="ECO:0007669"/>
    <property type="project" value="TreeGrafter"/>
</dbReference>
<keyword evidence="6" id="KW-0812">Transmembrane</keyword>
<evidence type="ECO:0000256" key="9">
    <source>
        <dbReference type="ARBA" id="ARBA00023136"/>
    </source>
</evidence>
<dbReference type="InterPro" id="IPR006260">
    <property type="entry name" value="TonB/TolA_C"/>
</dbReference>
<dbReference type="GO" id="GO:0015031">
    <property type="term" value="P:protein transport"/>
    <property type="evidence" value="ECO:0007669"/>
    <property type="project" value="UniProtKB-KW"/>
</dbReference>
<keyword evidence="9" id="KW-0472">Membrane</keyword>
<comment type="similarity">
    <text evidence="2">Belongs to the TonB family.</text>
</comment>
<dbReference type="Gene3D" id="3.30.1150.10">
    <property type="match status" value="1"/>
</dbReference>
<dbReference type="Pfam" id="PF07661">
    <property type="entry name" value="MORN_2"/>
    <property type="match status" value="3"/>
</dbReference>
<dbReference type="Pfam" id="PF03544">
    <property type="entry name" value="TonB_C"/>
    <property type="match status" value="1"/>
</dbReference>
<evidence type="ECO:0000256" key="6">
    <source>
        <dbReference type="ARBA" id="ARBA00022692"/>
    </source>
</evidence>
<keyword evidence="12" id="KW-1185">Reference proteome</keyword>
<dbReference type="PROSITE" id="PS52015">
    <property type="entry name" value="TONB_CTD"/>
    <property type="match status" value="1"/>
</dbReference>
<evidence type="ECO:0000259" key="10">
    <source>
        <dbReference type="PROSITE" id="PS52015"/>
    </source>
</evidence>
<evidence type="ECO:0000256" key="7">
    <source>
        <dbReference type="ARBA" id="ARBA00022927"/>
    </source>
</evidence>
<keyword evidence="8" id="KW-1133">Transmembrane helix</keyword>
<dbReference type="OrthoDB" id="9812355at2"/>
<feature type="domain" description="TonB C-terminal" evidence="10">
    <location>
        <begin position="188"/>
        <end position="278"/>
    </location>
</feature>
<dbReference type="InterPro" id="IPR011652">
    <property type="entry name" value="MORN_2"/>
</dbReference>
<dbReference type="PANTHER" id="PTHR33446:SF2">
    <property type="entry name" value="PROTEIN TONB"/>
    <property type="match status" value="1"/>
</dbReference>
<keyword evidence="5" id="KW-0997">Cell inner membrane</keyword>
<keyword evidence="4" id="KW-1003">Cell membrane</keyword>
<evidence type="ECO:0000256" key="2">
    <source>
        <dbReference type="ARBA" id="ARBA00006555"/>
    </source>
</evidence>
<dbReference type="InterPro" id="IPR051045">
    <property type="entry name" value="TonB-dependent_transducer"/>
</dbReference>
<dbReference type="PANTHER" id="PTHR33446">
    <property type="entry name" value="PROTEIN TONB-RELATED"/>
    <property type="match status" value="1"/>
</dbReference>
<proteinExistence type="inferred from homology"/>
<evidence type="ECO:0000256" key="3">
    <source>
        <dbReference type="ARBA" id="ARBA00022448"/>
    </source>
</evidence>
<dbReference type="GO" id="GO:0055085">
    <property type="term" value="P:transmembrane transport"/>
    <property type="evidence" value="ECO:0007669"/>
    <property type="project" value="InterPro"/>
</dbReference>
<evidence type="ECO:0000256" key="5">
    <source>
        <dbReference type="ARBA" id="ARBA00022519"/>
    </source>
</evidence>
<accession>A0A418QLC8</accession>
<keyword evidence="3" id="KW-0813">Transport</keyword>
<organism evidence="11 12">
    <name type="scientific">Hymenobacter rubripertinctus</name>
    <dbReference type="NCBI Taxonomy" id="2029981"/>
    <lineage>
        <taxon>Bacteria</taxon>
        <taxon>Pseudomonadati</taxon>
        <taxon>Bacteroidota</taxon>
        <taxon>Cytophagia</taxon>
        <taxon>Cytophagales</taxon>
        <taxon>Hymenobacteraceae</taxon>
        <taxon>Hymenobacter</taxon>
    </lineage>
</organism>
<evidence type="ECO:0000256" key="8">
    <source>
        <dbReference type="ARBA" id="ARBA00022989"/>
    </source>
</evidence>
<sequence length="278" mass="31213">MSSTDSWQCERKAILLVADSAGSAARRFIAMIKQLLLGSLFWLLAGLRPAAAQTLTEYYASQSSNHSSFGFGEGRALRADTVQGANGAAVLSRYYASGQKQEEVFFQNLSRGEVHGTHTRWFANGQIQTLEEYVHNQRQGPLLTYYPSGQLRRRAEYQEGKLMQETCFSAERQPRECVDYLRFPEYPGGLMKLLTTIRDRTTYPRPLIRQGITGKVRVDFVVDKTGTVQRARVVESVNPALDAEALRVVNSLRGWQPGRLDGEPVDVEFSLPVTFAIR</sequence>
<dbReference type="GO" id="GO:0098797">
    <property type="term" value="C:plasma membrane protein complex"/>
    <property type="evidence" value="ECO:0007669"/>
    <property type="project" value="TreeGrafter"/>
</dbReference>
<dbReference type="InterPro" id="IPR037682">
    <property type="entry name" value="TonB_C"/>
</dbReference>
<dbReference type="SUPFAM" id="SSF74653">
    <property type="entry name" value="TolA/TonB C-terminal domain"/>
    <property type="match status" value="1"/>
</dbReference>